<feature type="transmembrane region" description="Helical" evidence="1">
    <location>
        <begin position="91"/>
        <end position="115"/>
    </location>
</feature>
<evidence type="ECO:0000256" key="1">
    <source>
        <dbReference type="SAM" id="Phobius"/>
    </source>
</evidence>
<dbReference type="OrthoDB" id="3357408at2759"/>
<accession>A0A0D2NTN9</accession>
<evidence type="ECO:0000313" key="3">
    <source>
        <dbReference type="Proteomes" id="UP000054270"/>
    </source>
</evidence>
<proteinExistence type="predicted"/>
<name>A0A0D2NTN9_HYPSF</name>
<feature type="transmembrane region" description="Helical" evidence="1">
    <location>
        <begin position="127"/>
        <end position="148"/>
    </location>
</feature>
<feature type="transmembrane region" description="Helical" evidence="1">
    <location>
        <begin position="12"/>
        <end position="31"/>
    </location>
</feature>
<evidence type="ECO:0008006" key="4">
    <source>
        <dbReference type="Google" id="ProtNLM"/>
    </source>
</evidence>
<dbReference type="AlphaFoldDB" id="A0A0D2NTN9"/>
<keyword evidence="3" id="KW-1185">Reference proteome</keyword>
<dbReference type="Proteomes" id="UP000054270">
    <property type="component" value="Unassembled WGS sequence"/>
</dbReference>
<dbReference type="OMA" id="ASPFIMH"/>
<reference evidence="3" key="1">
    <citation type="submission" date="2014-04" db="EMBL/GenBank/DDBJ databases">
        <title>Evolutionary Origins and Diversification of the Mycorrhizal Mutualists.</title>
        <authorList>
            <consortium name="DOE Joint Genome Institute"/>
            <consortium name="Mycorrhizal Genomics Consortium"/>
            <person name="Kohler A."/>
            <person name="Kuo A."/>
            <person name="Nagy L.G."/>
            <person name="Floudas D."/>
            <person name="Copeland A."/>
            <person name="Barry K.W."/>
            <person name="Cichocki N."/>
            <person name="Veneault-Fourrey C."/>
            <person name="LaButti K."/>
            <person name="Lindquist E.A."/>
            <person name="Lipzen A."/>
            <person name="Lundell T."/>
            <person name="Morin E."/>
            <person name="Murat C."/>
            <person name="Riley R."/>
            <person name="Ohm R."/>
            <person name="Sun H."/>
            <person name="Tunlid A."/>
            <person name="Henrissat B."/>
            <person name="Grigoriev I.V."/>
            <person name="Hibbett D.S."/>
            <person name="Martin F."/>
        </authorList>
    </citation>
    <scope>NUCLEOTIDE SEQUENCE [LARGE SCALE GENOMIC DNA]</scope>
    <source>
        <strain evidence="3">FD-334 SS-4</strain>
    </source>
</reference>
<keyword evidence="1" id="KW-0472">Membrane</keyword>
<dbReference type="STRING" id="945553.A0A0D2NTN9"/>
<organism evidence="2 3">
    <name type="scientific">Hypholoma sublateritium (strain FD-334 SS-4)</name>
    <dbReference type="NCBI Taxonomy" id="945553"/>
    <lineage>
        <taxon>Eukaryota</taxon>
        <taxon>Fungi</taxon>
        <taxon>Dikarya</taxon>
        <taxon>Basidiomycota</taxon>
        <taxon>Agaricomycotina</taxon>
        <taxon>Agaricomycetes</taxon>
        <taxon>Agaricomycetidae</taxon>
        <taxon>Agaricales</taxon>
        <taxon>Agaricineae</taxon>
        <taxon>Strophariaceae</taxon>
        <taxon>Hypholoma</taxon>
    </lineage>
</organism>
<sequence length="305" mass="34341">MAGYTYQERIGALFLAALATGAYLCTLVYCLRWLSFSDQGWKLRKPIDRTSLTIALMLFALSSIHITLAAVTTVEWAEYAVSRFVPNSSKLPWSATVMCTVTNTSVLITDGFLIYRCWLICAKSLRSILFPSVFWVGGLVCTILQIYWQVVKSADIAGVWVPVNITIGPGTVLTPFWASTIVVNIYTTARIVYRIWKAVKIQRNVRSSTRDLDFIARVLFDSGMVYLIVTIPHFIVWWTPNSSAAILVLGWINLPVLCSTFNLIVIRTSQYRAEGDQEWHTEGESNRRFREELSGTTISVVTISN</sequence>
<keyword evidence="1" id="KW-1133">Transmembrane helix</keyword>
<dbReference type="EMBL" id="KN817552">
    <property type="protein sequence ID" value="KJA22194.1"/>
    <property type="molecule type" value="Genomic_DNA"/>
</dbReference>
<feature type="transmembrane region" description="Helical" evidence="1">
    <location>
        <begin position="176"/>
        <end position="193"/>
    </location>
</feature>
<gene>
    <name evidence="2" type="ORF">HYPSUDRAFT_87628</name>
</gene>
<evidence type="ECO:0000313" key="2">
    <source>
        <dbReference type="EMBL" id="KJA22194.1"/>
    </source>
</evidence>
<protein>
    <recommendedName>
        <fullName evidence="4">G-protein coupled receptors family 1 profile domain-containing protein</fullName>
    </recommendedName>
</protein>
<keyword evidence="1" id="KW-0812">Transmembrane</keyword>
<feature type="transmembrane region" description="Helical" evidence="1">
    <location>
        <begin position="244"/>
        <end position="265"/>
    </location>
</feature>
<feature type="transmembrane region" description="Helical" evidence="1">
    <location>
        <begin position="214"/>
        <end position="238"/>
    </location>
</feature>
<feature type="transmembrane region" description="Helical" evidence="1">
    <location>
        <begin position="52"/>
        <end position="71"/>
    </location>
</feature>